<evidence type="ECO:0000313" key="2">
    <source>
        <dbReference type="Proteomes" id="UP001152798"/>
    </source>
</evidence>
<gene>
    <name evidence="1" type="ORF">NEZAVI_LOCUS12997</name>
</gene>
<sequence>MWNLLESQVSRVHGVAVGVRCIMPTFLQAQLMKVNRNRLPSLFVFR</sequence>
<name>A0A9P0HL37_NEZVI</name>
<organism evidence="1 2">
    <name type="scientific">Nezara viridula</name>
    <name type="common">Southern green stink bug</name>
    <name type="synonym">Cimex viridulus</name>
    <dbReference type="NCBI Taxonomy" id="85310"/>
    <lineage>
        <taxon>Eukaryota</taxon>
        <taxon>Metazoa</taxon>
        <taxon>Ecdysozoa</taxon>
        <taxon>Arthropoda</taxon>
        <taxon>Hexapoda</taxon>
        <taxon>Insecta</taxon>
        <taxon>Pterygota</taxon>
        <taxon>Neoptera</taxon>
        <taxon>Paraneoptera</taxon>
        <taxon>Hemiptera</taxon>
        <taxon>Heteroptera</taxon>
        <taxon>Panheteroptera</taxon>
        <taxon>Pentatomomorpha</taxon>
        <taxon>Pentatomoidea</taxon>
        <taxon>Pentatomidae</taxon>
        <taxon>Pentatominae</taxon>
        <taxon>Nezara</taxon>
    </lineage>
</organism>
<evidence type="ECO:0000313" key="1">
    <source>
        <dbReference type="EMBL" id="CAH1404623.1"/>
    </source>
</evidence>
<dbReference type="AlphaFoldDB" id="A0A9P0HL37"/>
<reference evidence="1" key="1">
    <citation type="submission" date="2022-01" db="EMBL/GenBank/DDBJ databases">
        <authorList>
            <person name="King R."/>
        </authorList>
    </citation>
    <scope>NUCLEOTIDE SEQUENCE</scope>
</reference>
<accession>A0A9P0HL37</accession>
<proteinExistence type="predicted"/>
<dbReference type="Proteomes" id="UP001152798">
    <property type="component" value="Chromosome 6"/>
</dbReference>
<protein>
    <submittedName>
        <fullName evidence="1">Uncharacterized protein</fullName>
    </submittedName>
</protein>
<keyword evidence="2" id="KW-1185">Reference proteome</keyword>
<dbReference type="EMBL" id="OV725082">
    <property type="protein sequence ID" value="CAH1404623.1"/>
    <property type="molecule type" value="Genomic_DNA"/>
</dbReference>